<dbReference type="PROSITE" id="PS50088">
    <property type="entry name" value="ANK_REPEAT"/>
    <property type="match status" value="1"/>
</dbReference>
<dbReference type="EMBL" id="QPKB01000010">
    <property type="protein sequence ID" value="RWR94404.1"/>
    <property type="molecule type" value="Genomic_DNA"/>
</dbReference>
<dbReference type="InterPro" id="IPR005559">
    <property type="entry name" value="CG-1_dom"/>
</dbReference>
<dbReference type="Pfam" id="PF01833">
    <property type="entry name" value="TIG"/>
    <property type="match status" value="1"/>
</dbReference>
<keyword evidence="18" id="KW-1185">Reference proteome</keyword>
<evidence type="ECO:0000256" key="11">
    <source>
        <dbReference type="ARBA" id="ARBA00023159"/>
    </source>
</evidence>
<dbReference type="SMART" id="SM00015">
    <property type="entry name" value="IQ"/>
    <property type="match status" value="3"/>
</dbReference>
<comment type="similarity">
    <text evidence="2">Belongs to the CAMTA family.</text>
</comment>
<evidence type="ECO:0000313" key="18">
    <source>
        <dbReference type="Proteomes" id="UP000283530"/>
    </source>
</evidence>
<feature type="domain" description="CG-1" evidence="16">
    <location>
        <begin position="15"/>
        <end position="141"/>
    </location>
</feature>
<dbReference type="PANTHER" id="PTHR23335">
    <property type="entry name" value="CALMODULIN-BINDING TRANSCRIPTION ACTIVATOR CAMTA"/>
    <property type="match status" value="1"/>
</dbReference>
<evidence type="ECO:0000256" key="3">
    <source>
        <dbReference type="ARBA" id="ARBA00022553"/>
    </source>
</evidence>
<dbReference type="CDD" id="cd23767">
    <property type="entry name" value="IQCD"/>
    <property type="match status" value="1"/>
</dbReference>
<evidence type="ECO:0000256" key="5">
    <source>
        <dbReference type="ARBA" id="ARBA00022837"/>
    </source>
</evidence>
<evidence type="ECO:0000259" key="16">
    <source>
        <dbReference type="PROSITE" id="PS51437"/>
    </source>
</evidence>
<keyword evidence="12" id="KW-0804">Transcription</keyword>
<dbReference type="Gene3D" id="1.20.5.190">
    <property type="match status" value="1"/>
</dbReference>
<dbReference type="FunFam" id="2.60.40.10:FF:000314">
    <property type="entry name" value="Calmodulin-binding transcription activator 2"/>
    <property type="match status" value="1"/>
</dbReference>
<evidence type="ECO:0000256" key="7">
    <source>
        <dbReference type="ARBA" id="ARBA00023015"/>
    </source>
</evidence>
<dbReference type="GO" id="GO:0003712">
    <property type="term" value="F:transcription coregulator activity"/>
    <property type="evidence" value="ECO:0007669"/>
    <property type="project" value="TreeGrafter"/>
</dbReference>
<keyword evidence="4" id="KW-0677">Repeat</keyword>
<keyword evidence="13" id="KW-0539">Nucleus</keyword>
<dbReference type="InterPro" id="IPR002909">
    <property type="entry name" value="IPT_dom"/>
</dbReference>
<dbReference type="GO" id="GO:0005516">
    <property type="term" value="F:calmodulin binding"/>
    <property type="evidence" value="ECO:0007669"/>
    <property type="project" value="UniProtKB-KW"/>
</dbReference>
<dbReference type="GO" id="GO:0009409">
    <property type="term" value="P:response to cold"/>
    <property type="evidence" value="ECO:0007669"/>
    <property type="project" value="UniProtKB-ARBA"/>
</dbReference>
<evidence type="ECO:0000256" key="12">
    <source>
        <dbReference type="ARBA" id="ARBA00023163"/>
    </source>
</evidence>
<dbReference type="SUPFAM" id="SSF48403">
    <property type="entry name" value="Ankyrin repeat"/>
    <property type="match status" value="1"/>
</dbReference>
<dbReference type="SUPFAM" id="SSF81296">
    <property type="entry name" value="E set domains"/>
    <property type="match status" value="1"/>
</dbReference>
<evidence type="ECO:0000256" key="1">
    <source>
        <dbReference type="ARBA" id="ARBA00004123"/>
    </source>
</evidence>
<keyword evidence="5" id="KW-0106">Calcium</keyword>
<dbReference type="SUPFAM" id="SSF52540">
    <property type="entry name" value="P-loop containing nucleoside triphosphate hydrolases"/>
    <property type="match status" value="1"/>
</dbReference>
<dbReference type="Gene3D" id="2.60.40.10">
    <property type="entry name" value="Immunoglobulins"/>
    <property type="match status" value="1"/>
</dbReference>
<dbReference type="InterPro" id="IPR027417">
    <property type="entry name" value="P-loop_NTPase"/>
</dbReference>
<evidence type="ECO:0000256" key="15">
    <source>
        <dbReference type="SAM" id="MobiDB-lite"/>
    </source>
</evidence>
<dbReference type="Pfam" id="PF12796">
    <property type="entry name" value="Ank_2"/>
    <property type="match status" value="1"/>
</dbReference>
<accession>A0A3S4PSU8</accession>
<dbReference type="Proteomes" id="UP000283530">
    <property type="component" value="Unassembled WGS sequence"/>
</dbReference>
<dbReference type="GO" id="GO:0003690">
    <property type="term" value="F:double-stranded DNA binding"/>
    <property type="evidence" value="ECO:0007669"/>
    <property type="project" value="TreeGrafter"/>
</dbReference>
<dbReference type="InterPro" id="IPR014756">
    <property type="entry name" value="Ig_E-set"/>
</dbReference>
<dbReference type="InterPro" id="IPR036770">
    <property type="entry name" value="Ankyrin_rpt-contain_sf"/>
</dbReference>
<reference evidence="17 18" key="1">
    <citation type="journal article" date="2019" name="Nat. Plants">
        <title>Stout camphor tree genome fills gaps in understanding of flowering plant genome evolution.</title>
        <authorList>
            <person name="Chaw S.M."/>
            <person name="Liu Y.C."/>
            <person name="Wu Y.W."/>
            <person name="Wang H.Y."/>
            <person name="Lin C.I."/>
            <person name="Wu C.S."/>
            <person name="Ke H.M."/>
            <person name="Chang L.Y."/>
            <person name="Hsu C.Y."/>
            <person name="Yang H.T."/>
            <person name="Sudianto E."/>
            <person name="Hsu M.H."/>
            <person name="Wu K.P."/>
            <person name="Wang L.N."/>
            <person name="Leebens-Mack J.H."/>
            <person name="Tsai I.J."/>
        </authorList>
    </citation>
    <scope>NUCLEOTIDE SEQUENCE [LARGE SCALE GENOMIC DNA]</scope>
    <source>
        <strain evidence="18">cv. Chaw 1501</strain>
        <tissue evidence="17">Young leaves</tissue>
    </source>
</reference>
<evidence type="ECO:0000256" key="9">
    <source>
        <dbReference type="ARBA" id="ARBA00023054"/>
    </source>
</evidence>
<dbReference type="PROSITE" id="PS50096">
    <property type="entry name" value="IQ"/>
    <property type="match status" value="3"/>
</dbReference>
<name>A0A3S4PSU8_9MAGN</name>
<evidence type="ECO:0000256" key="13">
    <source>
        <dbReference type="ARBA" id="ARBA00023242"/>
    </source>
</evidence>
<feature type="region of interest" description="Disordered" evidence="15">
    <location>
        <begin position="285"/>
        <end position="323"/>
    </location>
</feature>
<organism evidence="17 18">
    <name type="scientific">Cinnamomum micranthum f. kanehirae</name>
    <dbReference type="NCBI Taxonomy" id="337451"/>
    <lineage>
        <taxon>Eukaryota</taxon>
        <taxon>Viridiplantae</taxon>
        <taxon>Streptophyta</taxon>
        <taxon>Embryophyta</taxon>
        <taxon>Tracheophyta</taxon>
        <taxon>Spermatophyta</taxon>
        <taxon>Magnoliopsida</taxon>
        <taxon>Magnoliidae</taxon>
        <taxon>Laurales</taxon>
        <taxon>Lauraceae</taxon>
        <taxon>Cinnamomum</taxon>
    </lineage>
</organism>
<dbReference type="GO" id="GO:0005634">
    <property type="term" value="C:nucleus"/>
    <property type="evidence" value="ECO:0007669"/>
    <property type="project" value="UniProtKB-SubCell"/>
</dbReference>
<dbReference type="FunFam" id="1.20.5.190:FF:000003">
    <property type="entry name" value="Calmodulin-binding transcription activator 2"/>
    <property type="match status" value="1"/>
</dbReference>
<feature type="repeat" description="ANK" evidence="14">
    <location>
        <begin position="766"/>
        <end position="798"/>
    </location>
</feature>
<dbReference type="PROSITE" id="PS51437">
    <property type="entry name" value="CG_1"/>
    <property type="match status" value="1"/>
</dbReference>
<dbReference type="SMART" id="SM01076">
    <property type="entry name" value="CG-1"/>
    <property type="match status" value="1"/>
</dbReference>
<proteinExistence type="inferred from homology"/>
<dbReference type="PANTHER" id="PTHR23335:SF0">
    <property type="entry name" value="CALMODULIN-BINDING TRANSCRIPTION ACTIVATOR 2-LIKE ISOFORM X1"/>
    <property type="match status" value="1"/>
</dbReference>
<keyword evidence="6" id="KW-0112">Calmodulin-binding</keyword>
<dbReference type="OrthoDB" id="407555at2759"/>
<dbReference type="Pfam" id="PF03859">
    <property type="entry name" value="CG-1"/>
    <property type="match status" value="1"/>
</dbReference>
<evidence type="ECO:0000256" key="14">
    <source>
        <dbReference type="PROSITE-ProRule" id="PRU00023"/>
    </source>
</evidence>
<keyword evidence="10" id="KW-0238">DNA-binding</keyword>
<evidence type="ECO:0000256" key="4">
    <source>
        <dbReference type="ARBA" id="ARBA00022737"/>
    </source>
</evidence>
<dbReference type="Pfam" id="PF00612">
    <property type="entry name" value="IQ"/>
    <property type="match status" value="2"/>
</dbReference>
<dbReference type="AlphaFoldDB" id="A0A3S4PSU8"/>
<dbReference type="SMART" id="SM00248">
    <property type="entry name" value="ANK"/>
    <property type="match status" value="2"/>
</dbReference>
<dbReference type="InterPro" id="IPR013783">
    <property type="entry name" value="Ig-like_fold"/>
</dbReference>
<comment type="subcellular location">
    <subcellularLocation>
        <location evidence="1">Nucleus</location>
    </subcellularLocation>
</comment>
<keyword evidence="3" id="KW-0597">Phosphoprotein</keyword>
<dbReference type="GO" id="GO:0006357">
    <property type="term" value="P:regulation of transcription by RNA polymerase II"/>
    <property type="evidence" value="ECO:0007669"/>
    <property type="project" value="TreeGrafter"/>
</dbReference>
<keyword evidence="8 14" id="KW-0040">ANK repeat</keyword>
<evidence type="ECO:0000256" key="6">
    <source>
        <dbReference type="ARBA" id="ARBA00022860"/>
    </source>
</evidence>
<comment type="caution">
    <text evidence="17">The sequence shown here is derived from an EMBL/GenBank/DDBJ whole genome shotgun (WGS) entry which is preliminary data.</text>
</comment>
<keyword evidence="11" id="KW-0010">Activator</keyword>
<protein>
    <submittedName>
        <fullName evidence="17">Calmodulin-binding transcription activator 1-like protein</fullName>
    </submittedName>
</protein>
<gene>
    <name evidence="17" type="ORF">CKAN_02369400</name>
</gene>
<evidence type="ECO:0000256" key="2">
    <source>
        <dbReference type="ARBA" id="ARBA00008267"/>
    </source>
</evidence>
<dbReference type="Gene3D" id="1.25.40.20">
    <property type="entry name" value="Ankyrin repeat-containing domain"/>
    <property type="match status" value="1"/>
</dbReference>
<evidence type="ECO:0000256" key="8">
    <source>
        <dbReference type="ARBA" id="ARBA00023043"/>
    </source>
</evidence>
<dbReference type="InterPro" id="IPR002110">
    <property type="entry name" value="Ankyrin_rpt"/>
</dbReference>
<keyword evidence="7" id="KW-0805">Transcription regulation</keyword>
<evidence type="ECO:0000313" key="17">
    <source>
        <dbReference type="EMBL" id="RWR94404.1"/>
    </source>
</evidence>
<evidence type="ECO:0000256" key="10">
    <source>
        <dbReference type="ARBA" id="ARBA00023125"/>
    </source>
</evidence>
<dbReference type="InterPro" id="IPR000048">
    <property type="entry name" value="IQ_motif_EF-hand-BS"/>
</dbReference>
<keyword evidence="9" id="KW-0175">Coiled coil</keyword>
<sequence>MADRRRYALNPQLDIEQILLEAQNRWLRPSEVCEILCNYQNFCLTPEPPNKPPSGSLFLFDRKTLRYFRKDGHNWRKKKDGKTVREAHEKLKSGSVDVLHCYYAHGEDNENFQRRSYWLLDGQLEHIVLVHYREVKEGNRSGIPRLLSTRPGTLNFTGSAQTGLTASSAQENSPALATKLSYASSPSTVNWNGQTASSEFEDVDSGDDFGMSSLTRPTSSSVFHNSSLHQNDMAGNQLASRGDMSSPYPRGLTDTTVSFGTSINPYRVNQLPTLNLVSDEGRQAGYRSSQEAGLPGLSRKNIGASFSPDTGLWPEHHKSNGKSTSTYEQKILFDLTDDAHVITEEVIDYTVGPYCTVKDSQDGRISPPPDPRTFTRNLLQENYKEQNVGHAGYFPSNNHTENDIGLPYQVPHEQNFHSSTQFQSNGGSHMNAATNGQPLGLETDDGQYLKNAPENCLYNEHGKLKKLDSFGRWMNNEISRDCDDSLMASDSCNYWNTLETQNDNKEVSSLSHHMQLNVESLAPSLSQEQLFSILDFSPDWAYSGFDTKVLISGTFLGGIENPNNARWCCMFGEVEVPAEVLAVNTLRCQAPAHVPGRVPFYVTSSDRLACSEVREFEYREKPLSVAFSSIKPQEEVHLLIRFAKMLLQGFDRKWLDCTLEKCENCKLKTEIFSRRHADENDWDKIEIACKAMEKHKENPREALMQKLLEDSLYEWLVCKAHEEGKVPNILDAEGQGVIHLAAALGYEWAMDPIVAAGISPSFRDAHGWTGLHWAAYFGREETVVALLKLGSAPGAVEDPTAKFPQGRTAADVASSRGHKGIAGYLAETYLTGHLSLLTLKSNAMDSVSVNASAETAVETVEEQSVIPLDGDQEDQLSFRGSLAAVRKSTQAAARIQAAFRIHSFRQRQLTKCHDDSSEIPSELIAIASLNKPQNLGHFSPSLHSAAVRIQQKYRGWKGRKEFIKIRNRIVKIQAHVRGHQVRKQYKKVVWSVSIVEKAILRWRRKGAGLRGFRADEAIKHMEPETGKIDEYEFLRVGRKQKVAGVEIALARVQSMVRYREGRDQYMRLLTNFQKLKMDDKGSTSSKSEVLIGSAASAGSPDSFIPARWTWIKILMQLRCLVNMALLRTLTAVESTQGGVVEQFDTGNNIR</sequence>